<reference evidence="1 2" key="1">
    <citation type="journal article" date="2018" name="PLoS ONE">
        <title>The draft genome of Kipferlia bialata reveals reductive genome evolution in fornicate parasites.</title>
        <authorList>
            <person name="Tanifuji G."/>
            <person name="Takabayashi S."/>
            <person name="Kume K."/>
            <person name="Takagi M."/>
            <person name="Nakayama T."/>
            <person name="Kamikawa R."/>
            <person name="Inagaki Y."/>
            <person name="Hashimoto T."/>
        </authorList>
    </citation>
    <scope>NUCLEOTIDE SEQUENCE [LARGE SCALE GENOMIC DNA]</scope>
    <source>
        <strain evidence="1">NY0173</strain>
    </source>
</reference>
<protein>
    <submittedName>
        <fullName evidence="1">Uncharacterized protein</fullName>
    </submittedName>
</protein>
<proteinExistence type="predicted"/>
<comment type="caution">
    <text evidence="1">The sequence shown here is derived from an EMBL/GenBank/DDBJ whole genome shotgun (WGS) entry which is preliminary data.</text>
</comment>
<gene>
    <name evidence="1" type="ORF">KIPB_015264</name>
</gene>
<accession>A0A9K3DDD2</accession>
<dbReference type="Proteomes" id="UP000265618">
    <property type="component" value="Unassembled WGS sequence"/>
</dbReference>
<feature type="non-terminal residue" evidence="1">
    <location>
        <position position="47"/>
    </location>
</feature>
<evidence type="ECO:0000313" key="2">
    <source>
        <dbReference type="Proteomes" id="UP000265618"/>
    </source>
</evidence>
<organism evidence="1 2">
    <name type="scientific">Kipferlia bialata</name>
    <dbReference type="NCBI Taxonomy" id="797122"/>
    <lineage>
        <taxon>Eukaryota</taxon>
        <taxon>Metamonada</taxon>
        <taxon>Carpediemonas-like organisms</taxon>
        <taxon>Kipferlia</taxon>
    </lineage>
</organism>
<sequence length="47" mass="5181">MPKCPLCIHGKKYPLTKLGDEATFKRVVGFLMGSEGNPPTLEEFTQA</sequence>
<keyword evidence="2" id="KW-1185">Reference proteome</keyword>
<name>A0A9K3DDD2_9EUKA</name>
<dbReference type="EMBL" id="BDIP01008421">
    <property type="protein sequence ID" value="GIQ91834.1"/>
    <property type="molecule type" value="Genomic_DNA"/>
</dbReference>
<dbReference type="AlphaFoldDB" id="A0A9K3DDD2"/>
<evidence type="ECO:0000313" key="1">
    <source>
        <dbReference type="EMBL" id="GIQ91834.1"/>
    </source>
</evidence>